<dbReference type="AlphaFoldDB" id="A0A016UY30"/>
<name>A0A016UY30_9BILA</name>
<keyword evidence="2" id="KW-1185">Reference proteome</keyword>
<organism evidence="1 2">
    <name type="scientific">Ancylostoma ceylanicum</name>
    <dbReference type="NCBI Taxonomy" id="53326"/>
    <lineage>
        <taxon>Eukaryota</taxon>
        <taxon>Metazoa</taxon>
        <taxon>Ecdysozoa</taxon>
        <taxon>Nematoda</taxon>
        <taxon>Chromadorea</taxon>
        <taxon>Rhabditida</taxon>
        <taxon>Rhabditina</taxon>
        <taxon>Rhabditomorpha</taxon>
        <taxon>Strongyloidea</taxon>
        <taxon>Ancylostomatidae</taxon>
        <taxon>Ancylostomatinae</taxon>
        <taxon>Ancylostoma</taxon>
    </lineage>
</organism>
<protein>
    <submittedName>
        <fullName evidence="1">Uncharacterized protein</fullName>
    </submittedName>
</protein>
<evidence type="ECO:0000313" key="1">
    <source>
        <dbReference type="EMBL" id="EYC20040.1"/>
    </source>
</evidence>
<proteinExistence type="predicted"/>
<accession>A0A016UY30</accession>
<reference evidence="2" key="1">
    <citation type="journal article" date="2015" name="Nat. Genet.">
        <title>The genome and transcriptome of the zoonotic hookworm Ancylostoma ceylanicum identify infection-specific gene families.</title>
        <authorList>
            <person name="Schwarz E.M."/>
            <person name="Hu Y."/>
            <person name="Antoshechkin I."/>
            <person name="Miller M.M."/>
            <person name="Sternberg P.W."/>
            <person name="Aroian R.V."/>
        </authorList>
    </citation>
    <scope>NUCLEOTIDE SEQUENCE</scope>
    <source>
        <strain evidence="2">HY135</strain>
    </source>
</reference>
<gene>
    <name evidence="1" type="primary">Acey_s0023.g837</name>
    <name evidence="1" type="ORF">Y032_0023g837</name>
</gene>
<sequence>MVQITAINQVEEKTARTYCPTQHPGSFAFTTAFSPHSHTQQLNIVGSLATTCYEPGSANSMRVQTHECLSTSNDVR</sequence>
<evidence type="ECO:0000313" key="2">
    <source>
        <dbReference type="Proteomes" id="UP000024635"/>
    </source>
</evidence>
<comment type="caution">
    <text evidence="1">The sequence shown here is derived from an EMBL/GenBank/DDBJ whole genome shotgun (WGS) entry which is preliminary data.</text>
</comment>
<dbReference type="EMBL" id="JARK01001359">
    <property type="protein sequence ID" value="EYC20040.1"/>
    <property type="molecule type" value="Genomic_DNA"/>
</dbReference>
<dbReference type="OrthoDB" id="5849966at2759"/>
<dbReference type="Proteomes" id="UP000024635">
    <property type="component" value="Unassembled WGS sequence"/>
</dbReference>